<dbReference type="Proteomes" id="UP000217211">
    <property type="component" value="Chromosome"/>
</dbReference>
<dbReference type="STRING" id="716928.GCA_000261485_04809"/>
<proteinExistence type="predicted"/>
<dbReference type="RefSeq" id="WP_034858668.1">
    <property type="nucleotide sequence ID" value="NZ_AJQT01000109.1"/>
</dbReference>
<accession>A0A249P9S7</accession>
<dbReference type="EMBL" id="CP023067">
    <property type="protein sequence ID" value="ASY62502.1"/>
    <property type="molecule type" value="Genomic_DNA"/>
</dbReference>
<dbReference type="KEGG" id="esj:SJ05684_c10440"/>
<evidence type="ECO:0000313" key="1">
    <source>
        <dbReference type="EMBL" id="ASY62502.1"/>
    </source>
</evidence>
<keyword evidence="2" id="KW-1185">Reference proteome</keyword>
<name>A0A249P9S7_9HYPH</name>
<organism evidence="1 2">
    <name type="scientific">Sinorhizobium sojae CCBAU 05684</name>
    <dbReference type="NCBI Taxonomy" id="716928"/>
    <lineage>
        <taxon>Bacteria</taxon>
        <taxon>Pseudomonadati</taxon>
        <taxon>Pseudomonadota</taxon>
        <taxon>Alphaproteobacteria</taxon>
        <taxon>Hyphomicrobiales</taxon>
        <taxon>Rhizobiaceae</taxon>
        <taxon>Sinorhizobium/Ensifer group</taxon>
        <taxon>Sinorhizobium</taxon>
    </lineage>
</organism>
<protein>
    <submittedName>
        <fullName evidence="1">Uncharacterized protein</fullName>
    </submittedName>
</protein>
<gene>
    <name evidence="1" type="ORF">SJ05684_c10440</name>
</gene>
<dbReference type="AlphaFoldDB" id="A0A249P9S7"/>
<reference evidence="1 2" key="1">
    <citation type="submission" date="2017-08" db="EMBL/GenBank/DDBJ databases">
        <title>Multipartite genome sequences of Sinorhizobium species nodulating soybeans.</title>
        <authorList>
            <person name="Tian C.F."/>
        </authorList>
    </citation>
    <scope>NUCLEOTIDE SEQUENCE [LARGE SCALE GENOMIC DNA]</scope>
    <source>
        <strain evidence="1 2">CCBAU 05684</strain>
    </source>
</reference>
<sequence length="70" mass="8112">MTVTFEFPTSAADKDRLIAKHKRKGLQWVSSAYVDGRMRMKFKRAKHLEKPKVIPYAGYANNGGRGEWER</sequence>
<evidence type="ECO:0000313" key="2">
    <source>
        <dbReference type="Proteomes" id="UP000217211"/>
    </source>
</evidence>